<proteinExistence type="predicted"/>
<sequence>MEIPADVAEHIASKRDLIVVSEPKPLSVITSPLTVRGLARGAWYFEATFPIVLVDWDGKIIAQSYASAILDPNNPESTWMTQEFVPFEGTIEFANPSGESDFSKRGTLIFQKDNPSGLSMYSDALEIPILFK</sequence>
<dbReference type="AlphaFoldDB" id="A0A1F5NKH4"/>
<accession>A0A1F5NKH4</accession>
<protein>
    <recommendedName>
        <fullName evidence="1">Bacterial spore germination immunoglobulin-like domain-containing protein</fullName>
    </recommendedName>
</protein>
<dbReference type="Proteomes" id="UP000176864">
    <property type="component" value="Unassembled WGS sequence"/>
</dbReference>
<name>A0A1F5NKH4_9BACT</name>
<dbReference type="InterPro" id="IPR018911">
    <property type="entry name" value="Gmad2_Ig-like_dom"/>
</dbReference>
<dbReference type="Pfam" id="PF10648">
    <property type="entry name" value="Gmad2"/>
    <property type="match status" value="1"/>
</dbReference>
<gene>
    <name evidence="2" type="ORF">A2751_06005</name>
</gene>
<evidence type="ECO:0000313" key="2">
    <source>
        <dbReference type="EMBL" id="OGE78012.1"/>
    </source>
</evidence>
<dbReference type="STRING" id="1817824.A2751_06005"/>
<dbReference type="EMBL" id="MFEK01000015">
    <property type="protein sequence ID" value="OGE78012.1"/>
    <property type="molecule type" value="Genomic_DNA"/>
</dbReference>
<evidence type="ECO:0000313" key="3">
    <source>
        <dbReference type="Proteomes" id="UP000176864"/>
    </source>
</evidence>
<organism evidence="2 3">
    <name type="scientific">Candidatus Doudnabacteria bacterium RIFCSPHIGHO2_01_FULL_46_14</name>
    <dbReference type="NCBI Taxonomy" id="1817824"/>
    <lineage>
        <taxon>Bacteria</taxon>
        <taxon>Candidatus Doudnaibacteriota</taxon>
    </lineage>
</organism>
<evidence type="ECO:0000259" key="1">
    <source>
        <dbReference type="Pfam" id="PF10648"/>
    </source>
</evidence>
<reference evidence="2 3" key="1">
    <citation type="journal article" date="2016" name="Nat. Commun.">
        <title>Thousands of microbial genomes shed light on interconnected biogeochemical processes in an aquifer system.</title>
        <authorList>
            <person name="Anantharaman K."/>
            <person name="Brown C.T."/>
            <person name="Hug L.A."/>
            <person name="Sharon I."/>
            <person name="Castelle C.J."/>
            <person name="Probst A.J."/>
            <person name="Thomas B.C."/>
            <person name="Singh A."/>
            <person name="Wilkins M.J."/>
            <person name="Karaoz U."/>
            <person name="Brodie E.L."/>
            <person name="Williams K.H."/>
            <person name="Hubbard S.S."/>
            <person name="Banfield J.F."/>
        </authorList>
    </citation>
    <scope>NUCLEOTIDE SEQUENCE [LARGE SCALE GENOMIC DNA]</scope>
</reference>
<feature type="domain" description="Bacterial spore germination immunoglobulin-like" evidence="1">
    <location>
        <begin position="18"/>
        <end position="97"/>
    </location>
</feature>
<comment type="caution">
    <text evidence="2">The sequence shown here is derived from an EMBL/GenBank/DDBJ whole genome shotgun (WGS) entry which is preliminary data.</text>
</comment>